<comment type="caution">
    <text evidence="2">The sequence shown here is derived from an EMBL/GenBank/DDBJ whole genome shotgun (WGS) entry which is preliminary data.</text>
</comment>
<dbReference type="Proteomes" id="UP001549921">
    <property type="component" value="Unassembled WGS sequence"/>
</dbReference>
<proteinExistence type="predicted"/>
<feature type="region of interest" description="Disordered" evidence="1">
    <location>
        <begin position="736"/>
        <end position="759"/>
    </location>
</feature>
<feature type="compositionally biased region" description="Basic and acidic residues" evidence="1">
    <location>
        <begin position="876"/>
        <end position="927"/>
    </location>
</feature>
<feature type="compositionally biased region" description="Basic and acidic residues" evidence="1">
    <location>
        <begin position="736"/>
        <end position="745"/>
    </location>
</feature>
<feature type="region of interest" description="Disordered" evidence="1">
    <location>
        <begin position="973"/>
        <end position="1017"/>
    </location>
</feature>
<evidence type="ECO:0000256" key="1">
    <source>
        <dbReference type="SAM" id="MobiDB-lite"/>
    </source>
</evidence>
<feature type="compositionally biased region" description="Basic and acidic residues" evidence="1">
    <location>
        <begin position="795"/>
        <end position="807"/>
    </location>
</feature>
<name>A0ABD0TG41_LOXSC</name>
<feature type="compositionally biased region" description="Polar residues" evidence="1">
    <location>
        <begin position="509"/>
        <end position="529"/>
    </location>
</feature>
<accession>A0ABD0TG41</accession>
<feature type="region of interest" description="Disordered" evidence="1">
    <location>
        <begin position="89"/>
        <end position="151"/>
    </location>
</feature>
<gene>
    <name evidence="2" type="ORF">ABMA28_014212</name>
</gene>
<feature type="region of interest" description="Disordered" evidence="1">
    <location>
        <begin position="773"/>
        <end position="958"/>
    </location>
</feature>
<feature type="region of interest" description="Disordered" evidence="1">
    <location>
        <begin position="624"/>
        <end position="654"/>
    </location>
</feature>
<feature type="compositionally biased region" description="Basic and acidic residues" evidence="1">
    <location>
        <begin position="995"/>
        <end position="1017"/>
    </location>
</feature>
<protein>
    <submittedName>
        <fullName evidence="2">Uncharacterized protein</fullName>
    </submittedName>
</protein>
<evidence type="ECO:0000313" key="3">
    <source>
        <dbReference type="Proteomes" id="UP001549921"/>
    </source>
</evidence>
<reference evidence="2 3" key="1">
    <citation type="submission" date="2024-06" db="EMBL/GenBank/DDBJ databases">
        <title>A chromosome-level genome assembly of beet webworm, Loxostege sticticalis.</title>
        <authorList>
            <person name="Zhang Y."/>
        </authorList>
    </citation>
    <scope>NUCLEOTIDE SEQUENCE [LARGE SCALE GENOMIC DNA]</scope>
    <source>
        <strain evidence="2">AQ028</strain>
        <tissue evidence="2">Male pupae</tissue>
    </source>
</reference>
<feature type="region of interest" description="Disordered" evidence="1">
    <location>
        <begin position="495"/>
        <end position="551"/>
    </location>
</feature>
<evidence type="ECO:0000313" key="2">
    <source>
        <dbReference type="EMBL" id="KAL0841991.1"/>
    </source>
</evidence>
<feature type="compositionally biased region" description="Polar residues" evidence="1">
    <location>
        <begin position="930"/>
        <end position="944"/>
    </location>
</feature>
<feature type="compositionally biased region" description="Basic and acidic residues" evidence="1">
    <location>
        <begin position="101"/>
        <end position="113"/>
    </location>
</feature>
<organism evidence="2 3">
    <name type="scientific">Loxostege sticticalis</name>
    <name type="common">Beet webworm moth</name>
    <dbReference type="NCBI Taxonomy" id="481309"/>
    <lineage>
        <taxon>Eukaryota</taxon>
        <taxon>Metazoa</taxon>
        <taxon>Ecdysozoa</taxon>
        <taxon>Arthropoda</taxon>
        <taxon>Hexapoda</taxon>
        <taxon>Insecta</taxon>
        <taxon>Pterygota</taxon>
        <taxon>Neoptera</taxon>
        <taxon>Endopterygota</taxon>
        <taxon>Lepidoptera</taxon>
        <taxon>Glossata</taxon>
        <taxon>Ditrysia</taxon>
        <taxon>Pyraloidea</taxon>
        <taxon>Crambidae</taxon>
        <taxon>Pyraustinae</taxon>
        <taxon>Loxostege</taxon>
    </lineage>
</organism>
<sequence>MEVAGQWRREWAGTAEYGKVTEGGVTRRVARAMEVLHASGPGARVRVMRAAYHSTSAPGHPASSYMLHSSRRVISSGFNILESPTFPTQPLEISSMPLESSPEHETENYKVTEPDDMDISEPSKWRGTTGGSSIRMPSEESSSTDNASIIDLDSRYNRKGLHRKYSCDSENSDIHSLKRDSARNSPLLDAPVTLSTLKYKSLLNSSNDWNNRRKSYSFEDTSPLNEIMLQNNDTLAMESSTDSGICKSSELVNDFTEDSHKNDFMRREKTYSVRDSIDNWQRKNKLHSSYKNTKMKTYKEHDTVMEDPRENNIALQSTGKLTITVPMTIEGEDDEDHKKNNDDGDRKVKKVEFCKTELHFAAELGRVNIIATDEKPPPTNDFRKRRSAFVPIKDKFEKPITLFGERGDFPETNKIDEHRPRDFSKTADEIRDENTAATKSILKNKIPKPKPYLLGENMAFGNTQDTIRSPDSPVSIGVSLINKELQTNRLFSTKQTSYKSVNETRKEQSFTNSLRTTNKGPAQSPSSNIGKPHSYNERQSLHTDPNSSSEGIKEKLHVLQMSPIPKPKTRQLRESDLTYFGIAKHHDSPVNNKTTDEGKQSALPWTDLSENTFESVRLVKKYSSSAQNSDAESDSHDYQNIPLKTNYAPVPTPRSRTKYIQPEEQGVLLKPIMEQVYDSNKTAQESRRSRSRKQDDLLVITSRSLSAPAKNHTRNNAVETRHRYDDTRINNVKKENTRQRNEVYTETRAGSTKKRNDTEDTIPLYANVEGRQNEINEFDRRPKTGELGSQISRTVSDKKKSTHKNIDTESDSLEKPQISNKANNRVRRTEKLSTPEKINTSITSDKDVHKKKKVLDAGHSNSGSLKDNQYKRRQKQSKDTHIMMHNKDNGQVKEIKIPETAKKNDSIKRSNGHTVKDKNIKEMEPHPNKNIGQNSLEYRKQSNIMKDGTDRLNNNSNGRRRTEYVIKYDDKIGTVSSISKVRPGHSTPRKKHSSKDRNKEYTKDSKSKNTEKSALRK</sequence>
<dbReference type="AlphaFoldDB" id="A0ABD0TG41"/>
<dbReference type="EMBL" id="JBEDNZ010000005">
    <property type="protein sequence ID" value="KAL0841991.1"/>
    <property type="molecule type" value="Genomic_DNA"/>
</dbReference>
<feature type="compositionally biased region" description="Basic and acidic residues" evidence="1">
    <location>
        <begin position="773"/>
        <end position="784"/>
    </location>
</feature>